<dbReference type="AlphaFoldDB" id="A0A8W7Q311"/>
<sequence>MLPDMSGYWWMMVRGALLLLLPALPDGTLALEGYQGDWGRGGGGAFRTPPVGRRIKSGSSCTNGMPILYLAAFSRGFTIWRERVPGPSAAIPDEACAYASGLSSSSKRLLELNDLPFSFDSAMRDCCCFDSFSANAVWLRCMANGSGTATGDALLWPGDAFFEMYGSGGLSWWAKKESGCLAEGFKLLLVVVLQKQIRIVNVDGQAERLVVRSIAQQIVEELERNIVHLIAKLELRLVAERLDRHQKAAERFLQLQLPLRPERLLENVVRYAVQRKQTHRTVRVPVQAEQYVDRLFHLVQRDVLVHQHVRGQAGRVHVTLQAGSADDAHTGERSLLESAEQKRIGRGVRFAMACQLRLFAPAQPPQLNRRCMVAEKVVGQIERAGRYAVLRFAQQLHPDAGKRNVEALQLTLFVRDHYHR</sequence>
<feature type="signal peptide" evidence="1">
    <location>
        <begin position="1"/>
        <end position="30"/>
    </location>
</feature>
<keyword evidence="1" id="KW-0732">Signal</keyword>
<accession>A0A8W7Q311</accession>
<dbReference type="EnsemblMetazoa" id="ACOM041972-RA">
    <property type="protein sequence ID" value="ACOM041972-PA.1"/>
    <property type="gene ID" value="ACOM041972"/>
</dbReference>
<protein>
    <recommendedName>
        <fullName evidence="3">Secreted protein</fullName>
    </recommendedName>
</protein>
<name>A0A8W7Q311_ANOCL</name>
<organism evidence="2">
    <name type="scientific">Anopheles coluzzii</name>
    <name type="common">African malaria mosquito</name>
    <dbReference type="NCBI Taxonomy" id="1518534"/>
    <lineage>
        <taxon>Eukaryota</taxon>
        <taxon>Metazoa</taxon>
        <taxon>Ecdysozoa</taxon>
        <taxon>Arthropoda</taxon>
        <taxon>Hexapoda</taxon>
        <taxon>Insecta</taxon>
        <taxon>Pterygota</taxon>
        <taxon>Neoptera</taxon>
        <taxon>Endopterygota</taxon>
        <taxon>Diptera</taxon>
        <taxon>Nematocera</taxon>
        <taxon>Culicoidea</taxon>
        <taxon>Culicidae</taxon>
        <taxon>Anophelinae</taxon>
        <taxon>Anopheles</taxon>
    </lineage>
</organism>
<feature type="chain" id="PRO_5036496779" description="Secreted protein" evidence="1">
    <location>
        <begin position="31"/>
        <end position="420"/>
    </location>
</feature>
<reference evidence="2" key="1">
    <citation type="submission" date="2022-08" db="UniProtKB">
        <authorList>
            <consortium name="EnsemblMetazoa"/>
        </authorList>
    </citation>
    <scope>IDENTIFICATION</scope>
</reference>
<evidence type="ECO:0000313" key="2">
    <source>
        <dbReference type="EnsemblMetazoa" id="ACOM041972-PA.1"/>
    </source>
</evidence>
<proteinExistence type="predicted"/>
<evidence type="ECO:0000256" key="1">
    <source>
        <dbReference type="SAM" id="SignalP"/>
    </source>
</evidence>
<dbReference type="Proteomes" id="UP000075882">
    <property type="component" value="Unassembled WGS sequence"/>
</dbReference>
<evidence type="ECO:0008006" key="3">
    <source>
        <dbReference type="Google" id="ProtNLM"/>
    </source>
</evidence>